<comment type="caution">
    <text evidence="1">The sequence shown here is derived from an EMBL/GenBank/DDBJ whole genome shotgun (WGS) entry which is preliminary data.</text>
</comment>
<name>A0ACB8QXR6_9AGAM</name>
<accession>A0ACB8QXR6</accession>
<reference evidence="1" key="2">
    <citation type="journal article" date="2022" name="New Phytol.">
        <title>Evolutionary transition to the ectomycorrhizal habit in the genomes of a hyperdiverse lineage of mushroom-forming fungi.</title>
        <authorList>
            <person name="Looney B."/>
            <person name="Miyauchi S."/>
            <person name="Morin E."/>
            <person name="Drula E."/>
            <person name="Courty P.E."/>
            <person name="Kohler A."/>
            <person name="Kuo A."/>
            <person name="LaButti K."/>
            <person name="Pangilinan J."/>
            <person name="Lipzen A."/>
            <person name="Riley R."/>
            <person name="Andreopoulos W."/>
            <person name="He G."/>
            <person name="Johnson J."/>
            <person name="Nolan M."/>
            <person name="Tritt A."/>
            <person name="Barry K.W."/>
            <person name="Grigoriev I.V."/>
            <person name="Nagy L.G."/>
            <person name="Hibbett D."/>
            <person name="Henrissat B."/>
            <person name="Matheny P.B."/>
            <person name="Labbe J."/>
            <person name="Martin F.M."/>
        </authorList>
    </citation>
    <scope>NUCLEOTIDE SEQUENCE</scope>
    <source>
        <strain evidence="1">EC-137</strain>
    </source>
</reference>
<reference evidence="1" key="1">
    <citation type="submission" date="2021-02" db="EMBL/GenBank/DDBJ databases">
        <authorList>
            <consortium name="DOE Joint Genome Institute"/>
            <person name="Ahrendt S."/>
            <person name="Looney B.P."/>
            <person name="Miyauchi S."/>
            <person name="Morin E."/>
            <person name="Drula E."/>
            <person name="Courty P.E."/>
            <person name="Chicoki N."/>
            <person name="Fauchery L."/>
            <person name="Kohler A."/>
            <person name="Kuo A."/>
            <person name="Labutti K."/>
            <person name="Pangilinan J."/>
            <person name="Lipzen A."/>
            <person name="Riley R."/>
            <person name="Andreopoulos W."/>
            <person name="He G."/>
            <person name="Johnson J."/>
            <person name="Barry K.W."/>
            <person name="Grigoriev I.V."/>
            <person name="Nagy L."/>
            <person name="Hibbett D."/>
            <person name="Henrissat B."/>
            <person name="Matheny P.B."/>
            <person name="Labbe J."/>
            <person name="Martin F."/>
        </authorList>
    </citation>
    <scope>NUCLEOTIDE SEQUENCE</scope>
    <source>
        <strain evidence="1">EC-137</strain>
    </source>
</reference>
<dbReference type="EMBL" id="MU273469">
    <property type="protein sequence ID" value="KAI0036671.1"/>
    <property type="molecule type" value="Genomic_DNA"/>
</dbReference>
<evidence type="ECO:0000313" key="2">
    <source>
        <dbReference type="Proteomes" id="UP000814128"/>
    </source>
</evidence>
<protein>
    <submittedName>
        <fullName evidence="1">D-lactaldehyde dehydrogenase</fullName>
    </submittedName>
</protein>
<sequence>MPAAPAPATVLISGVNGYVGCWVANAFLEHGYSVRGTVRSIERAGQHLKELFAKYDDKFELVEVIDITVPGAFDEAVKGVDIVAHTAAPADFSSTNPSDIIDPAVQGTVSILDSILVHAPSVKRFILTSSCVSIWTMFIDAPREFTEADWNDQAVNLVNEKGGEAGGMTIYSAAKTLSERAAWEFVEKNKPSWDMATINPPFLFGPPLQEVQSVDKLNLSMKVLYDIVTGKLPDHQYDKMSLNFVHARDVAEIHVRAAELPQAGGTRCLITAGAYFPQDILDIANSLDPKPCEGVPKRKPGATKGRKHRITYSMEQFGRVYGFKMHTAAETIADSLHDFKARGWIQ</sequence>
<organism evidence="1 2">
    <name type="scientific">Vararia minispora EC-137</name>
    <dbReference type="NCBI Taxonomy" id="1314806"/>
    <lineage>
        <taxon>Eukaryota</taxon>
        <taxon>Fungi</taxon>
        <taxon>Dikarya</taxon>
        <taxon>Basidiomycota</taxon>
        <taxon>Agaricomycotina</taxon>
        <taxon>Agaricomycetes</taxon>
        <taxon>Russulales</taxon>
        <taxon>Lachnocladiaceae</taxon>
        <taxon>Vararia</taxon>
    </lineage>
</organism>
<evidence type="ECO:0000313" key="1">
    <source>
        <dbReference type="EMBL" id="KAI0036671.1"/>
    </source>
</evidence>
<keyword evidence="2" id="KW-1185">Reference proteome</keyword>
<dbReference type="Proteomes" id="UP000814128">
    <property type="component" value="Unassembled WGS sequence"/>
</dbReference>
<gene>
    <name evidence="1" type="ORF">K488DRAFT_40592</name>
</gene>
<proteinExistence type="predicted"/>